<protein>
    <submittedName>
        <fullName evidence="2">Uncharacterized protein</fullName>
    </submittedName>
</protein>
<evidence type="ECO:0000313" key="2">
    <source>
        <dbReference type="EMBL" id="POG83093.1"/>
    </source>
</evidence>
<evidence type="ECO:0000256" key="1">
    <source>
        <dbReference type="SAM" id="MobiDB-lite"/>
    </source>
</evidence>
<name>A0A2P4QZK3_RHIID</name>
<dbReference type="EMBL" id="AUPC02000002">
    <property type="protein sequence ID" value="POG83093.1"/>
    <property type="molecule type" value="Genomic_DNA"/>
</dbReference>
<evidence type="ECO:0000313" key="3">
    <source>
        <dbReference type="Proteomes" id="UP000018888"/>
    </source>
</evidence>
<comment type="caution">
    <text evidence="2">The sequence shown here is derived from an EMBL/GenBank/DDBJ whole genome shotgun (WGS) entry which is preliminary data.</text>
</comment>
<gene>
    <name evidence="2" type="ORF">GLOIN_2v1761562</name>
</gene>
<feature type="compositionally biased region" description="Low complexity" evidence="1">
    <location>
        <begin position="137"/>
        <end position="150"/>
    </location>
</feature>
<reference evidence="2 3" key="1">
    <citation type="journal article" date="2013" name="Proc. Natl. Acad. Sci. U.S.A.">
        <title>Genome of an arbuscular mycorrhizal fungus provides insight into the oldest plant symbiosis.</title>
        <authorList>
            <person name="Tisserant E."/>
            <person name="Malbreil M."/>
            <person name="Kuo A."/>
            <person name="Kohler A."/>
            <person name="Symeonidi A."/>
            <person name="Balestrini R."/>
            <person name="Charron P."/>
            <person name="Duensing N."/>
            <person name="Frei Dit Frey N."/>
            <person name="Gianinazzi-Pearson V."/>
            <person name="Gilbert L.B."/>
            <person name="Handa Y."/>
            <person name="Herr J.R."/>
            <person name="Hijri M."/>
            <person name="Koul R."/>
            <person name="Kawaguchi M."/>
            <person name="Krajinski F."/>
            <person name="Lammers P.J."/>
            <person name="Masclaux F.G."/>
            <person name="Murat C."/>
            <person name="Morin E."/>
            <person name="Ndikumana S."/>
            <person name="Pagni M."/>
            <person name="Petitpierre D."/>
            <person name="Requena N."/>
            <person name="Rosikiewicz P."/>
            <person name="Riley R."/>
            <person name="Saito K."/>
            <person name="San Clemente H."/>
            <person name="Shapiro H."/>
            <person name="van Tuinen D."/>
            <person name="Becard G."/>
            <person name="Bonfante P."/>
            <person name="Paszkowski U."/>
            <person name="Shachar-Hill Y.Y."/>
            <person name="Tuskan G.A."/>
            <person name="Young P.W."/>
            <person name="Sanders I.R."/>
            <person name="Henrissat B."/>
            <person name="Rensing S.A."/>
            <person name="Grigoriev I.V."/>
            <person name="Corradi N."/>
            <person name="Roux C."/>
            <person name="Martin F."/>
        </authorList>
    </citation>
    <scope>NUCLEOTIDE SEQUENCE [LARGE SCALE GENOMIC DNA]</scope>
    <source>
        <strain evidence="2 3">DAOM 197198</strain>
    </source>
</reference>
<proteinExistence type="predicted"/>
<sequence length="157" mass="17620">MAENESISIIYTIPTKESKNKFTNNNRSPPNIYSRYNRFELLISPISILFPFAWMTVDINDLDKANSIQLKRKEIVNTSDIQWAVSTLKTCCNLLINRNWTIISKFALTSAARKDDIRGMDDSLRDDESLIGGGGDTITTTSHINTTTTTPALTSQV</sequence>
<dbReference type="VEuPathDB" id="FungiDB:RhiirFUN_026555"/>
<keyword evidence="3" id="KW-1185">Reference proteome</keyword>
<organism evidence="2 3">
    <name type="scientific">Rhizophagus irregularis (strain DAOM 181602 / DAOM 197198 / MUCL 43194)</name>
    <name type="common">Arbuscular mycorrhizal fungus</name>
    <name type="synonym">Glomus intraradices</name>
    <dbReference type="NCBI Taxonomy" id="747089"/>
    <lineage>
        <taxon>Eukaryota</taxon>
        <taxon>Fungi</taxon>
        <taxon>Fungi incertae sedis</taxon>
        <taxon>Mucoromycota</taxon>
        <taxon>Glomeromycotina</taxon>
        <taxon>Glomeromycetes</taxon>
        <taxon>Glomerales</taxon>
        <taxon>Glomeraceae</taxon>
        <taxon>Rhizophagus</taxon>
    </lineage>
</organism>
<accession>A0A2P4QZK3</accession>
<feature type="region of interest" description="Disordered" evidence="1">
    <location>
        <begin position="134"/>
        <end position="157"/>
    </location>
</feature>
<dbReference type="Proteomes" id="UP000018888">
    <property type="component" value="Unassembled WGS sequence"/>
</dbReference>
<reference evidence="2 3" key="2">
    <citation type="journal article" date="2018" name="New Phytol.">
        <title>High intraspecific genome diversity in the model arbuscular mycorrhizal symbiont Rhizophagus irregularis.</title>
        <authorList>
            <person name="Chen E.C.H."/>
            <person name="Morin E."/>
            <person name="Beaudet D."/>
            <person name="Noel J."/>
            <person name="Yildirir G."/>
            <person name="Ndikumana S."/>
            <person name="Charron P."/>
            <person name="St-Onge C."/>
            <person name="Giorgi J."/>
            <person name="Kruger M."/>
            <person name="Marton T."/>
            <person name="Ropars J."/>
            <person name="Grigoriev I.V."/>
            <person name="Hainaut M."/>
            <person name="Henrissat B."/>
            <person name="Roux C."/>
            <person name="Martin F."/>
            <person name="Corradi N."/>
        </authorList>
    </citation>
    <scope>NUCLEOTIDE SEQUENCE [LARGE SCALE GENOMIC DNA]</scope>
    <source>
        <strain evidence="2 3">DAOM 197198</strain>
    </source>
</reference>
<dbReference type="AlphaFoldDB" id="A0A2P4QZK3"/>